<reference evidence="2 3" key="1">
    <citation type="submission" date="2019-05" db="EMBL/GenBank/DDBJ databases">
        <title>Emergence of the Ug99 lineage of the wheat stem rust pathogen through somatic hybridization.</title>
        <authorList>
            <person name="Li F."/>
            <person name="Upadhyaya N.M."/>
            <person name="Sperschneider J."/>
            <person name="Matny O."/>
            <person name="Nguyen-Phuc H."/>
            <person name="Mago R."/>
            <person name="Raley C."/>
            <person name="Miller M.E."/>
            <person name="Silverstein K.A.T."/>
            <person name="Henningsen E."/>
            <person name="Hirsch C.D."/>
            <person name="Visser B."/>
            <person name="Pretorius Z.A."/>
            <person name="Steffenson B.J."/>
            <person name="Schwessinger B."/>
            <person name="Dodds P.N."/>
            <person name="Figueroa M."/>
        </authorList>
    </citation>
    <scope>NUCLEOTIDE SEQUENCE [LARGE SCALE GENOMIC DNA]</scope>
    <source>
        <strain evidence="2">21-0</strain>
    </source>
</reference>
<feature type="signal peptide" evidence="1">
    <location>
        <begin position="1"/>
        <end position="37"/>
    </location>
</feature>
<comment type="caution">
    <text evidence="2">The sequence shown here is derived from an EMBL/GenBank/DDBJ whole genome shotgun (WGS) entry which is preliminary data.</text>
</comment>
<sequence length="69" mass="7499">MMDGIFKAHNSNQHKNMDRLLSTIAISFLLMVAVVHSQDTVPCGRTAKCLCVLTPEGRPGPTLNGCKDD</sequence>
<dbReference type="Proteomes" id="UP000324748">
    <property type="component" value="Unassembled WGS sequence"/>
</dbReference>
<dbReference type="EMBL" id="VSWC01000092">
    <property type="protein sequence ID" value="KAA1091484.1"/>
    <property type="molecule type" value="Genomic_DNA"/>
</dbReference>
<gene>
    <name evidence="2" type="ORF">PGT21_034645</name>
</gene>
<keyword evidence="3" id="KW-1185">Reference proteome</keyword>
<accession>A0A5B0NSL4</accession>
<keyword evidence="1" id="KW-0732">Signal</keyword>
<feature type="chain" id="PRO_5022683577" evidence="1">
    <location>
        <begin position="38"/>
        <end position="69"/>
    </location>
</feature>
<name>A0A5B0NSL4_PUCGR</name>
<evidence type="ECO:0000313" key="2">
    <source>
        <dbReference type="EMBL" id="KAA1091484.1"/>
    </source>
</evidence>
<proteinExistence type="predicted"/>
<organism evidence="2 3">
    <name type="scientific">Puccinia graminis f. sp. tritici</name>
    <dbReference type="NCBI Taxonomy" id="56615"/>
    <lineage>
        <taxon>Eukaryota</taxon>
        <taxon>Fungi</taxon>
        <taxon>Dikarya</taxon>
        <taxon>Basidiomycota</taxon>
        <taxon>Pucciniomycotina</taxon>
        <taxon>Pucciniomycetes</taxon>
        <taxon>Pucciniales</taxon>
        <taxon>Pucciniaceae</taxon>
        <taxon>Puccinia</taxon>
    </lineage>
</organism>
<evidence type="ECO:0000313" key="3">
    <source>
        <dbReference type="Proteomes" id="UP000324748"/>
    </source>
</evidence>
<protein>
    <submittedName>
        <fullName evidence="2">Uncharacterized protein</fullName>
    </submittedName>
</protein>
<dbReference type="AlphaFoldDB" id="A0A5B0NSL4"/>
<evidence type="ECO:0000256" key="1">
    <source>
        <dbReference type="SAM" id="SignalP"/>
    </source>
</evidence>